<dbReference type="SUPFAM" id="SSF49401">
    <property type="entry name" value="Bacterial adhesins"/>
    <property type="match status" value="1"/>
</dbReference>
<dbReference type="OrthoDB" id="6986861at2"/>
<sequence length="198" mass="22057">MFKSCFLAYLILPSSFAVASQLTPQVPPPGVSVPDFWGESDVWWHGRANFKGEVLSPTCTIAMESAYQVIDLGILPVRELQNVSFGPEKVFHIKLRNCELSNKSLRGDTYSNRQLRLSFDGLKGETPNQFAMVGLAQGIDLQIIDAKGEVAQVNETLRPVPLYGNEQNLQYSLRVAKNSQPLKAGNYYAAIKFKVNYL</sequence>
<dbReference type="PANTHER" id="PTHR33420:SF3">
    <property type="entry name" value="FIMBRIAL SUBUNIT ELFA"/>
    <property type="match status" value="1"/>
</dbReference>
<dbReference type="Gene3D" id="2.60.40.1090">
    <property type="entry name" value="Fimbrial-type adhesion domain"/>
    <property type="match status" value="1"/>
</dbReference>
<dbReference type="PANTHER" id="PTHR33420">
    <property type="entry name" value="FIMBRIAL SUBUNIT ELFA-RELATED"/>
    <property type="match status" value="1"/>
</dbReference>
<dbReference type="GO" id="GO:0009289">
    <property type="term" value="C:pilus"/>
    <property type="evidence" value="ECO:0007669"/>
    <property type="project" value="UniProtKB-SubCell"/>
</dbReference>
<dbReference type="InterPro" id="IPR008966">
    <property type="entry name" value="Adhesion_dom_sf"/>
</dbReference>
<keyword evidence="4" id="KW-0281">Fimbrium</keyword>
<accession>A0A511QC41</accession>
<protein>
    <submittedName>
        <fullName evidence="7">PAP fimbrial minor pilin protein</fullName>
    </submittedName>
</protein>
<evidence type="ECO:0000256" key="4">
    <source>
        <dbReference type="ARBA" id="ARBA00023263"/>
    </source>
</evidence>
<evidence type="ECO:0000256" key="2">
    <source>
        <dbReference type="ARBA" id="ARBA00006671"/>
    </source>
</evidence>
<reference evidence="7 8" key="1">
    <citation type="submission" date="2019-07" db="EMBL/GenBank/DDBJ databases">
        <title>Whole genome shotgun sequence of Vibrio sagamiensis NBRC 104589.</title>
        <authorList>
            <person name="Hosoyama A."/>
            <person name="Uohara A."/>
            <person name="Ohji S."/>
            <person name="Ichikawa N."/>
        </authorList>
    </citation>
    <scope>NUCLEOTIDE SEQUENCE [LARGE SCALE GENOMIC DNA]</scope>
    <source>
        <strain evidence="7 8">NBRC 104589</strain>
    </source>
</reference>
<comment type="similarity">
    <text evidence="2">Belongs to the fimbrial protein family.</text>
</comment>
<dbReference type="AlphaFoldDB" id="A0A511QC41"/>
<evidence type="ECO:0000256" key="3">
    <source>
        <dbReference type="ARBA" id="ARBA00022729"/>
    </source>
</evidence>
<dbReference type="Proteomes" id="UP000321922">
    <property type="component" value="Unassembled WGS sequence"/>
</dbReference>
<dbReference type="RefSeq" id="WP_039979240.1">
    <property type="nucleotide sequence ID" value="NZ_BAOJ01000014.1"/>
</dbReference>
<evidence type="ECO:0000259" key="6">
    <source>
        <dbReference type="Pfam" id="PF00419"/>
    </source>
</evidence>
<comment type="caution">
    <text evidence="7">The sequence shown here is derived from an EMBL/GenBank/DDBJ whole genome shotgun (WGS) entry which is preliminary data.</text>
</comment>
<feature type="signal peptide" evidence="5">
    <location>
        <begin position="1"/>
        <end position="19"/>
    </location>
</feature>
<dbReference type="GO" id="GO:0043709">
    <property type="term" value="P:cell adhesion involved in single-species biofilm formation"/>
    <property type="evidence" value="ECO:0007669"/>
    <property type="project" value="TreeGrafter"/>
</dbReference>
<organism evidence="7 8">
    <name type="scientific">Vibrio sagamiensis NBRC 104589</name>
    <dbReference type="NCBI Taxonomy" id="1219064"/>
    <lineage>
        <taxon>Bacteria</taxon>
        <taxon>Pseudomonadati</taxon>
        <taxon>Pseudomonadota</taxon>
        <taxon>Gammaproteobacteria</taxon>
        <taxon>Vibrionales</taxon>
        <taxon>Vibrionaceae</taxon>
        <taxon>Vibrio</taxon>
    </lineage>
</organism>
<keyword evidence="8" id="KW-1185">Reference proteome</keyword>
<dbReference type="InterPro" id="IPR000259">
    <property type="entry name" value="Adhesion_dom_fimbrial"/>
</dbReference>
<dbReference type="EMBL" id="BJXJ01000006">
    <property type="protein sequence ID" value="GEM74776.1"/>
    <property type="molecule type" value="Genomic_DNA"/>
</dbReference>
<feature type="chain" id="PRO_5021719723" evidence="5">
    <location>
        <begin position="20"/>
        <end position="198"/>
    </location>
</feature>
<evidence type="ECO:0000256" key="1">
    <source>
        <dbReference type="ARBA" id="ARBA00004561"/>
    </source>
</evidence>
<evidence type="ECO:0000313" key="7">
    <source>
        <dbReference type="EMBL" id="GEM74776.1"/>
    </source>
</evidence>
<gene>
    <name evidence="7" type="primary">papH</name>
    <name evidence="7" type="ORF">VSA01S_08880</name>
</gene>
<evidence type="ECO:0000256" key="5">
    <source>
        <dbReference type="SAM" id="SignalP"/>
    </source>
</evidence>
<evidence type="ECO:0000313" key="8">
    <source>
        <dbReference type="Proteomes" id="UP000321922"/>
    </source>
</evidence>
<comment type="subcellular location">
    <subcellularLocation>
        <location evidence="1">Fimbrium</location>
    </subcellularLocation>
</comment>
<dbReference type="InterPro" id="IPR036937">
    <property type="entry name" value="Adhesion_dom_fimbrial_sf"/>
</dbReference>
<dbReference type="Pfam" id="PF00419">
    <property type="entry name" value="Fimbrial"/>
    <property type="match status" value="1"/>
</dbReference>
<proteinExistence type="inferred from homology"/>
<dbReference type="InterPro" id="IPR050263">
    <property type="entry name" value="Bact_Fimbrial_Adh_Pro"/>
</dbReference>
<name>A0A511QC41_9VIBR</name>
<keyword evidence="3 5" id="KW-0732">Signal</keyword>
<feature type="domain" description="Fimbrial-type adhesion" evidence="6">
    <location>
        <begin position="49"/>
        <end position="197"/>
    </location>
</feature>